<sequence length="198" mass="21970">MTGRHIGVAVLCLALLSAGKADERMIIGQVYPISEPDALAEIEQRVADHTFDPGVFGPEESWSALRSPVLPVAEAHDRRSVVPLFTLSFDIPDGNGNILYPKGYTFNPLDYLPRLQQRLIIVNEMQLGWALAEAGAYDMILLSGGNALAASRDHKTHIYKLEDRVRTRLEVRAVPSIVWQEDAHFIVEEILLEEGLDG</sequence>
<dbReference type="OrthoDB" id="9810604at2"/>
<dbReference type="AlphaFoldDB" id="A0A3M0C8M4"/>
<accession>A0A3M0C8M4</accession>
<keyword evidence="2" id="KW-1185">Reference proteome</keyword>
<evidence type="ECO:0000313" key="2">
    <source>
        <dbReference type="Proteomes" id="UP000271227"/>
    </source>
</evidence>
<dbReference type="Proteomes" id="UP000271227">
    <property type="component" value="Unassembled WGS sequence"/>
</dbReference>
<organism evidence="1 2">
    <name type="scientific">Eilatimonas milleporae</name>
    <dbReference type="NCBI Taxonomy" id="911205"/>
    <lineage>
        <taxon>Bacteria</taxon>
        <taxon>Pseudomonadati</taxon>
        <taxon>Pseudomonadota</taxon>
        <taxon>Alphaproteobacteria</taxon>
        <taxon>Kordiimonadales</taxon>
        <taxon>Kordiimonadaceae</taxon>
        <taxon>Eilatimonas</taxon>
    </lineage>
</organism>
<evidence type="ECO:0000313" key="1">
    <source>
        <dbReference type="EMBL" id="RMB05047.1"/>
    </source>
</evidence>
<protein>
    <submittedName>
        <fullName evidence="1">Conjugal transfer pilus assembly protein TraW</fullName>
    </submittedName>
</protein>
<proteinExistence type="predicted"/>
<dbReference type="InParanoid" id="A0A3M0C8M4"/>
<reference evidence="1 2" key="1">
    <citation type="submission" date="2018-10" db="EMBL/GenBank/DDBJ databases">
        <title>Genomic Encyclopedia of Archaeal and Bacterial Type Strains, Phase II (KMG-II): from individual species to whole genera.</title>
        <authorList>
            <person name="Goeker M."/>
        </authorList>
    </citation>
    <scope>NUCLEOTIDE SEQUENCE [LARGE SCALE GENOMIC DNA]</scope>
    <source>
        <strain evidence="1 2">DSM 25217</strain>
    </source>
</reference>
<name>A0A3M0C8M4_9PROT</name>
<dbReference type="RefSeq" id="WP_121939290.1">
    <property type="nucleotide sequence ID" value="NZ_REFR01000012.1"/>
</dbReference>
<gene>
    <name evidence="1" type="ORF">BXY39_2626</name>
</gene>
<dbReference type="EMBL" id="REFR01000012">
    <property type="protein sequence ID" value="RMB05047.1"/>
    <property type="molecule type" value="Genomic_DNA"/>
</dbReference>
<comment type="caution">
    <text evidence="1">The sequence shown here is derived from an EMBL/GenBank/DDBJ whole genome shotgun (WGS) entry which is preliminary data.</text>
</comment>